<evidence type="ECO:0000259" key="14">
    <source>
        <dbReference type="PROSITE" id="PS50052"/>
    </source>
</evidence>
<dbReference type="PROSITE" id="PS50052">
    <property type="entry name" value="GUANYLATE_KINASE_2"/>
    <property type="match status" value="1"/>
</dbReference>
<dbReference type="InterPro" id="IPR008144">
    <property type="entry name" value="Guanylate_kin-like_dom"/>
</dbReference>
<evidence type="ECO:0000256" key="7">
    <source>
        <dbReference type="ARBA" id="ARBA00022679"/>
    </source>
</evidence>
<keyword evidence="9 13" id="KW-0418">Kinase</keyword>
<dbReference type="EC" id="2.7.4.8" evidence="4 13"/>
<dbReference type="PATRIC" id="fig|1307839.3.peg.631"/>
<evidence type="ECO:0000256" key="4">
    <source>
        <dbReference type="ARBA" id="ARBA00012961"/>
    </source>
</evidence>
<evidence type="ECO:0000256" key="8">
    <source>
        <dbReference type="ARBA" id="ARBA00022741"/>
    </source>
</evidence>
<keyword evidence="8 13" id="KW-0547">Nucleotide-binding</keyword>
<feature type="binding site" evidence="13">
    <location>
        <begin position="11"/>
        <end position="18"/>
    </location>
    <ligand>
        <name>ATP</name>
        <dbReference type="ChEBI" id="CHEBI:30616"/>
    </ligand>
</feature>
<gene>
    <name evidence="13 15" type="primary">gmk</name>
    <name evidence="15" type="ORF">L21SP5_00588</name>
</gene>
<dbReference type="AlphaFoldDB" id="A0A0S2HW32"/>
<dbReference type="InterPro" id="IPR008145">
    <property type="entry name" value="GK/Ca_channel_bsu"/>
</dbReference>
<keyword evidence="6 13" id="KW-0963">Cytoplasm</keyword>
<evidence type="ECO:0000256" key="12">
    <source>
        <dbReference type="ARBA" id="ARBA00048594"/>
    </source>
</evidence>
<evidence type="ECO:0000256" key="3">
    <source>
        <dbReference type="ARBA" id="ARBA00005790"/>
    </source>
</evidence>
<evidence type="ECO:0000313" key="15">
    <source>
        <dbReference type="EMBL" id="ALO14263.1"/>
    </source>
</evidence>
<dbReference type="KEGG" id="blq:L21SP5_00588"/>
<evidence type="ECO:0000256" key="2">
    <source>
        <dbReference type="ARBA" id="ARBA00004496"/>
    </source>
</evidence>
<dbReference type="InterPro" id="IPR027417">
    <property type="entry name" value="P-loop_NTPase"/>
</dbReference>
<evidence type="ECO:0000256" key="1">
    <source>
        <dbReference type="ARBA" id="ARBA00003531"/>
    </source>
</evidence>
<dbReference type="PANTHER" id="PTHR23117">
    <property type="entry name" value="GUANYLATE KINASE-RELATED"/>
    <property type="match status" value="1"/>
</dbReference>
<evidence type="ECO:0000256" key="9">
    <source>
        <dbReference type="ARBA" id="ARBA00022777"/>
    </source>
</evidence>
<evidence type="ECO:0000256" key="10">
    <source>
        <dbReference type="ARBA" id="ARBA00022840"/>
    </source>
</evidence>
<dbReference type="SMART" id="SM00072">
    <property type="entry name" value="GuKc"/>
    <property type="match status" value="1"/>
</dbReference>
<dbReference type="HAMAP" id="MF_00328">
    <property type="entry name" value="Guanylate_kinase"/>
    <property type="match status" value="1"/>
</dbReference>
<dbReference type="Gene3D" id="3.30.63.10">
    <property type="entry name" value="Guanylate Kinase phosphate binding domain"/>
    <property type="match status" value="1"/>
</dbReference>
<keyword evidence="7 13" id="KW-0808">Transferase</keyword>
<evidence type="ECO:0000256" key="6">
    <source>
        <dbReference type="ARBA" id="ARBA00022490"/>
    </source>
</evidence>
<dbReference type="Pfam" id="PF00625">
    <property type="entry name" value="Guanylate_kin"/>
    <property type="match status" value="1"/>
</dbReference>
<keyword evidence="10 13" id="KW-0067">ATP-binding</keyword>
<reference evidence="15 16" key="1">
    <citation type="submission" date="2015-11" db="EMBL/GenBank/DDBJ databases">
        <title>Description and complete genome sequence of a novel strain predominating in hypersaline microbial mats and representing a new family of the Bacteriodetes phylum.</title>
        <authorList>
            <person name="Spring S."/>
            <person name="Bunk B."/>
            <person name="Sproer C."/>
            <person name="Klenk H.-P."/>
        </authorList>
    </citation>
    <scope>NUCLEOTIDE SEQUENCE [LARGE SCALE GENOMIC DNA]</scope>
    <source>
        <strain evidence="15 16">L21-Spi-D4</strain>
    </source>
</reference>
<keyword evidence="16" id="KW-1185">Reference proteome</keyword>
<evidence type="ECO:0000256" key="13">
    <source>
        <dbReference type="HAMAP-Rule" id="MF_00328"/>
    </source>
</evidence>
<dbReference type="CDD" id="cd00071">
    <property type="entry name" value="GMPK"/>
    <property type="match status" value="1"/>
</dbReference>
<dbReference type="GO" id="GO:0004385">
    <property type="term" value="F:GMP kinase activity"/>
    <property type="evidence" value="ECO:0007669"/>
    <property type="project" value="UniProtKB-UniRule"/>
</dbReference>
<comment type="catalytic activity">
    <reaction evidence="12 13">
        <text>GMP + ATP = GDP + ADP</text>
        <dbReference type="Rhea" id="RHEA:20780"/>
        <dbReference type="ChEBI" id="CHEBI:30616"/>
        <dbReference type="ChEBI" id="CHEBI:58115"/>
        <dbReference type="ChEBI" id="CHEBI:58189"/>
        <dbReference type="ChEBI" id="CHEBI:456216"/>
        <dbReference type="EC" id="2.7.4.8"/>
    </reaction>
</comment>
<dbReference type="InterPro" id="IPR017665">
    <property type="entry name" value="Guanylate_kinase"/>
</dbReference>
<accession>A0A0S2HW32</accession>
<dbReference type="FunFam" id="3.30.63.10:FF:000005">
    <property type="entry name" value="Guanylate kinase"/>
    <property type="match status" value="1"/>
</dbReference>
<dbReference type="OrthoDB" id="9808150at2"/>
<evidence type="ECO:0000313" key="16">
    <source>
        <dbReference type="Proteomes" id="UP000064893"/>
    </source>
</evidence>
<dbReference type="STRING" id="1307839.L21SP5_00588"/>
<dbReference type="Gene3D" id="3.40.50.300">
    <property type="entry name" value="P-loop containing nucleotide triphosphate hydrolases"/>
    <property type="match status" value="1"/>
</dbReference>
<comment type="function">
    <text evidence="1 13">Essential for recycling GMP and indirectly, cGMP.</text>
</comment>
<dbReference type="SUPFAM" id="SSF52540">
    <property type="entry name" value="P-loop containing nucleoside triphosphate hydrolases"/>
    <property type="match status" value="1"/>
</dbReference>
<dbReference type="PANTHER" id="PTHR23117:SF13">
    <property type="entry name" value="GUANYLATE KINASE"/>
    <property type="match status" value="1"/>
</dbReference>
<dbReference type="GO" id="GO:0005524">
    <property type="term" value="F:ATP binding"/>
    <property type="evidence" value="ECO:0007669"/>
    <property type="project" value="UniProtKB-UniRule"/>
</dbReference>
<sequence length="188" mass="21519">MKKGKLLIISAPSGSGKSTLVKFLMNELTNLEFSISATSRKPRGNEKHKTDYYFLSVDDFKNKIAKKDFVEWEEVYKGRFYGTLKSEVNRIRESGKTVVFDVDVIGGLNIKKLYGDEALALFIKPPSIDELKNRLKKRGTDETDEIEKRIAKAEEEMSYAPKFDRIIINDDLNKAQKEILDAVKSFLK</sequence>
<protein>
    <recommendedName>
        <fullName evidence="5 13">Guanylate kinase</fullName>
        <ecNumber evidence="4 13">2.7.4.8</ecNumber>
    </recommendedName>
    <alternativeName>
        <fullName evidence="11 13">GMP kinase</fullName>
    </alternativeName>
</protein>
<evidence type="ECO:0000256" key="11">
    <source>
        <dbReference type="ARBA" id="ARBA00030128"/>
    </source>
</evidence>
<comment type="subcellular location">
    <subcellularLocation>
        <location evidence="2 13">Cytoplasm</location>
    </subcellularLocation>
</comment>
<feature type="domain" description="Guanylate kinase-like" evidence="14">
    <location>
        <begin position="4"/>
        <end position="184"/>
    </location>
</feature>
<dbReference type="GO" id="GO:0005829">
    <property type="term" value="C:cytosol"/>
    <property type="evidence" value="ECO:0007669"/>
    <property type="project" value="TreeGrafter"/>
</dbReference>
<dbReference type="RefSeq" id="WP_057951826.1">
    <property type="nucleotide sequence ID" value="NZ_CP013118.1"/>
</dbReference>
<dbReference type="Proteomes" id="UP000064893">
    <property type="component" value="Chromosome"/>
</dbReference>
<dbReference type="EMBL" id="CP013118">
    <property type="protein sequence ID" value="ALO14263.1"/>
    <property type="molecule type" value="Genomic_DNA"/>
</dbReference>
<dbReference type="NCBIfam" id="TIGR03263">
    <property type="entry name" value="guanyl_kin"/>
    <property type="match status" value="1"/>
</dbReference>
<proteinExistence type="inferred from homology"/>
<name>A0A0S2HW32_9BACT</name>
<comment type="similarity">
    <text evidence="3 13">Belongs to the guanylate kinase family.</text>
</comment>
<organism evidence="15 16">
    <name type="scientific">Salinivirga cyanobacteriivorans</name>
    <dbReference type="NCBI Taxonomy" id="1307839"/>
    <lineage>
        <taxon>Bacteria</taxon>
        <taxon>Pseudomonadati</taxon>
        <taxon>Bacteroidota</taxon>
        <taxon>Bacteroidia</taxon>
        <taxon>Bacteroidales</taxon>
        <taxon>Salinivirgaceae</taxon>
        <taxon>Salinivirga</taxon>
    </lineage>
</organism>
<evidence type="ECO:0000256" key="5">
    <source>
        <dbReference type="ARBA" id="ARBA00016296"/>
    </source>
</evidence>